<protein>
    <submittedName>
        <fullName evidence="3">Uncharacterized protein</fullName>
    </submittedName>
</protein>
<comment type="caution">
    <text evidence="3">The sequence shown here is derived from an EMBL/GenBank/DDBJ whole genome shotgun (WGS) entry which is preliminary data.</text>
</comment>
<feature type="compositionally biased region" description="Polar residues" evidence="1">
    <location>
        <begin position="1"/>
        <end position="16"/>
    </location>
</feature>
<dbReference type="InterPro" id="IPR006747">
    <property type="entry name" value="DUF599"/>
</dbReference>
<feature type="transmembrane region" description="Helical" evidence="2">
    <location>
        <begin position="100"/>
        <end position="121"/>
    </location>
</feature>
<evidence type="ECO:0000256" key="2">
    <source>
        <dbReference type="SAM" id="Phobius"/>
    </source>
</evidence>
<dbReference type="Pfam" id="PF04654">
    <property type="entry name" value="DUF599"/>
    <property type="match status" value="1"/>
</dbReference>
<dbReference type="Proteomes" id="UP000734854">
    <property type="component" value="Unassembled WGS sequence"/>
</dbReference>
<keyword evidence="2" id="KW-0472">Membrane</keyword>
<dbReference type="PANTHER" id="PTHR31168:SF19">
    <property type="entry name" value="OS01G0683700 PROTEIN"/>
    <property type="match status" value="1"/>
</dbReference>
<organism evidence="3 4">
    <name type="scientific">Zingiber officinale</name>
    <name type="common">Ginger</name>
    <name type="synonym">Amomum zingiber</name>
    <dbReference type="NCBI Taxonomy" id="94328"/>
    <lineage>
        <taxon>Eukaryota</taxon>
        <taxon>Viridiplantae</taxon>
        <taxon>Streptophyta</taxon>
        <taxon>Embryophyta</taxon>
        <taxon>Tracheophyta</taxon>
        <taxon>Spermatophyta</taxon>
        <taxon>Magnoliopsida</taxon>
        <taxon>Liliopsida</taxon>
        <taxon>Zingiberales</taxon>
        <taxon>Zingiberaceae</taxon>
        <taxon>Zingiber</taxon>
    </lineage>
</organism>
<evidence type="ECO:0000256" key="1">
    <source>
        <dbReference type="SAM" id="MobiDB-lite"/>
    </source>
</evidence>
<dbReference type="AlphaFoldDB" id="A0A8J5HEY3"/>
<proteinExistence type="predicted"/>
<evidence type="ECO:0000313" key="4">
    <source>
        <dbReference type="Proteomes" id="UP000734854"/>
    </source>
</evidence>
<sequence length="270" mass="29808">MQLYHSTADPSPSAVKTSAREDLALDPCSRSPSGFGGDQRKDRSVLPAAFHTWLFFTVENDPDRTVIGLNKKVRQHWVDTMMKDPVKNGVLAVQTVRNNIMASTFLATTAITLASVISVFVSATTSSSSDSALVYGNTSGVAHSVKFFAISLCFLFAFLCHVQSIRHYAHVSFLLTHAATADEVDVESVYVGWSLNRGSLFWSLGLRAFYVSFTLFLWIFGPIPMLASSVVICAILFFLDFTSAFTRKYHQPVIVKHEILSQSASHRVDV</sequence>
<feature type="region of interest" description="Disordered" evidence="1">
    <location>
        <begin position="1"/>
        <end position="40"/>
    </location>
</feature>
<reference evidence="3 4" key="1">
    <citation type="submission" date="2020-08" db="EMBL/GenBank/DDBJ databases">
        <title>Plant Genome Project.</title>
        <authorList>
            <person name="Zhang R.-G."/>
        </authorList>
    </citation>
    <scope>NUCLEOTIDE SEQUENCE [LARGE SCALE GENOMIC DNA]</scope>
    <source>
        <tissue evidence="3">Rhizome</tissue>
    </source>
</reference>
<evidence type="ECO:0000313" key="3">
    <source>
        <dbReference type="EMBL" id="KAG6522821.1"/>
    </source>
</evidence>
<keyword evidence="2" id="KW-1133">Transmembrane helix</keyword>
<accession>A0A8J5HEY3</accession>
<name>A0A8J5HEY3_ZINOF</name>
<keyword evidence="2" id="KW-0812">Transmembrane</keyword>
<keyword evidence="4" id="KW-1185">Reference proteome</keyword>
<gene>
    <name evidence="3" type="ORF">ZIOFF_019976</name>
</gene>
<dbReference type="PANTHER" id="PTHR31168">
    <property type="entry name" value="OS02G0292800 PROTEIN"/>
    <property type="match status" value="1"/>
</dbReference>
<dbReference type="EMBL" id="JACMSC010000005">
    <property type="protein sequence ID" value="KAG6522821.1"/>
    <property type="molecule type" value="Genomic_DNA"/>
</dbReference>
<feature type="transmembrane region" description="Helical" evidence="2">
    <location>
        <begin position="141"/>
        <end position="160"/>
    </location>
</feature>
<feature type="transmembrane region" description="Helical" evidence="2">
    <location>
        <begin position="226"/>
        <end position="246"/>
    </location>
</feature>